<evidence type="ECO:0000256" key="3">
    <source>
        <dbReference type="SAM" id="Phobius"/>
    </source>
</evidence>
<dbReference type="Proteomes" id="UP000451471">
    <property type="component" value="Unassembled WGS sequence"/>
</dbReference>
<evidence type="ECO:0000256" key="1">
    <source>
        <dbReference type="ARBA" id="ARBA00009670"/>
    </source>
</evidence>
<evidence type="ECO:0000259" key="4">
    <source>
        <dbReference type="PROSITE" id="PS50011"/>
    </source>
</evidence>
<dbReference type="GO" id="GO:0005524">
    <property type="term" value="F:ATP binding"/>
    <property type="evidence" value="ECO:0007669"/>
    <property type="project" value="InterPro"/>
</dbReference>
<feature type="transmembrane region" description="Helical" evidence="3">
    <location>
        <begin position="486"/>
        <end position="505"/>
    </location>
</feature>
<dbReference type="PANTHER" id="PTHR10566:SF113">
    <property type="entry name" value="PROTEIN ACTIVITY OF BC1 COMPLEX KINASE 7, CHLOROPLASTIC"/>
    <property type="match status" value="1"/>
</dbReference>
<reference evidence="5 6" key="1">
    <citation type="submission" date="2019-12" db="EMBL/GenBank/DDBJ databases">
        <title>Halocatena pleomorpha gen. nov. sp. nov., an extremely halophilic archaeon of family Halobacteriaceae isolated from saltpan soil.</title>
        <authorList>
            <person name="Pal Y."/>
            <person name="Verma A."/>
            <person name="Krishnamurthi S."/>
            <person name="Kumar P."/>
        </authorList>
    </citation>
    <scope>NUCLEOTIDE SEQUENCE [LARGE SCALE GENOMIC DNA]</scope>
    <source>
        <strain evidence="5 6">JCM 16495</strain>
    </source>
</reference>
<evidence type="ECO:0000256" key="2">
    <source>
        <dbReference type="SAM" id="MobiDB-lite"/>
    </source>
</evidence>
<dbReference type="CDD" id="cd05121">
    <property type="entry name" value="ABC1_ADCK3-like"/>
    <property type="match status" value="1"/>
</dbReference>
<feature type="compositionally biased region" description="Gly residues" evidence="2">
    <location>
        <begin position="573"/>
        <end position="587"/>
    </location>
</feature>
<dbReference type="InterPro" id="IPR000719">
    <property type="entry name" value="Prot_kinase_dom"/>
</dbReference>
<dbReference type="InterPro" id="IPR004147">
    <property type="entry name" value="ABC1_dom"/>
</dbReference>
<evidence type="ECO:0000313" key="5">
    <source>
        <dbReference type="EMBL" id="MWG34126.1"/>
    </source>
</evidence>
<proteinExistence type="inferred from homology"/>
<feature type="domain" description="Protein kinase" evidence="4">
    <location>
        <begin position="116"/>
        <end position="467"/>
    </location>
</feature>
<keyword evidence="6" id="KW-1185">Reference proteome</keyword>
<comment type="caution">
    <text evidence="5">The sequence shown here is derived from an EMBL/GenBank/DDBJ whole genome shotgun (WGS) entry which is preliminary data.</text>
</comment>
<comment type="similarity">
    <text evidence="1">Belongs to the protein kinase superfamily. ADCK protein kinase family.</text>
</comment>
<dbReference type="GO" id="GO:0004672">
    <property type="term" value="F:protein kinase activity"/>
    <property type="evidence" value="ECO:0007669"/>
    <property type="project" value="InterPro"/>
</dbReference>
<dbReference type="EMBL" id="WSZK01000014">
    <property type="protein sequence ID" value="MWG34126.1"/>
    <property type="molecule type" value="Genomic_DNA"/>
</dbReference>
<feature type="compositionally biased region" description="Low complexity" evidence="2">
    <location>
        <begin position="608"/>
        <end position="626"/>
    </location>
</feature>
<sequence>MATSAYRRFFVVAYQFLPLLLAYARDRRRFFVVGGSRQVSSRTRRERAQRLLDSMLTLGPTFIKLGQLLSTRPDVLPPEYIQEFSKLQDEVPAAPWEEARVVVEEELGSIDDAFDAFDPKAISGASLGQVYLADYEGQRVAVKVRRPDIEDLVEADLRVIKFSLPILMRFVDTAQSFSLETLADEFAVVIRQEMNYTREAAMLKEIKSNFAGNDALRIPAVVDERSTGRVLTMEYVPGAKISEVENIDELGVDRTRLAETLQRVYLQMIIDDGVFHADPHPGNLAVQDDGTLVFYDFGMSGRVDPFIQEKIVEFYGAIAQQDIDAILDALIEMGTLSPEADRETMANVMELAIADASGEDIEQYRVQQIINQVEDTIYEFPLRLPPNLALVLRVATVVEGVCVTLDPNFDFIDVATDYLREEGYIEAGVQQFVEDRVEEVNQAVQSSVRVPPKLESTLDTVNRDSLAVKTRLSDENRVMEELAKRLVVGLFLLATTLSTALLYAFSTVQAAAVSALFALGTLVVLYLSFRDDRGIRTTPQFTRQSMREREADGSGGLDGAVGTSGGQSTMPTGGPGEAGRAGTGGTDGATSSGPSGDRTPTDGRTAGERTGTGTTTEGRTRTGRASTRPDGESSDRQSDRPERE</sequence>
<dbReference type="SUPFAM" id="SSF56112">
    <property type="entry name" value="Protein kinase-like (PK-like)"/>
    <property type="match status" value="1"/>
</dbReference>
<keyword evidence="5" id="KW-0808">Transferase</keyword>
<dbReference type="Gene3D" id="1.10.510.10">
    <property type="entry name" value="Transferase(Phosphotransferase) domain 1"/>
    <property type="match status" value="1"/>
</dbReference>
<dbReference type="AlphaFoldDB" id="A0A6B0GGU1"/>
<name>A0A6B0GGU1_9EURY</name>
<keyword evidence="3" id="KW-1133">Transmembrane helix</keyword>
<feature type="compositionally biased region" description="Gly residues" evidence="2">
    <location>
        <begin position="553"/>
        <end position="565"/>
    </location>
</feature>
<dbReference type="InterPro" id="IPR011009">
    <property type="entry name" value="Kinase-like_dom_sf"/>
</dbReference>
<keyword evidence="3" id="KW-0472">Membrane</keyword>
<keyword evidence="5" id="KW-0418">Kinase</keyword>
<dbReference type="OrthoDB" id="8087at2157"/>
<organism evidence="5 6">
    <name type="scientific">Halomarina oriensis</name>
    <dbReference type="NCBI Taxonomy" id="671145"/>
    <lineage>
        <taxon>Archaea</taxon>
        <taxon>Methanobacteriati</taxon>
        <taxon>Methanobacteriota</taxon>
        <taxon>Stenosarchaea group</taxon>
        <taxon>Halobacteria</taxon>
        <taxon>Halobacteriales</taxon>
        <taxon>Natronomonadaceae</taxon>
        <taxon>Halomarina</taxon>
    </lineage>
</organism>
<protein>
    <submittedName>
        <fullName evidence="5">AarF/ABC1/UbiB kinase family protein</fullName>
    </submittedName>
</protein>
<dbReference type="Pfam" id="PF03109">
    <property type="entry name" value="ABC1"/>
    <property type="match status" value="1"/>
</dbReference>
<keyword evidence="3" id="KW-0812">Transmembrane</keyword>
<feature type="region of interest" description="Disordered" evidence="2">
    <location>
        <begin position="538"/>
        <end position="644"/>
    </location>
</feature>
<dbReference type="PANTHER" id="PTHR10566">
    <property type="entry name" value="CHAPERONE-ACTIVITY OF BC1 COMPLEX CABC1 -RELATED"/>
    <property type="match status" value="1"/>
</dbReference>
<dbReference type="RefSeq" id="WP_158203842.1">
    <property type="nucleotide sequence ID" value="NZ_WSZK01000014.1"/>
</dbReference>
<feature type="transmembrane region" description="Helical" evidence="3">
    <location>
        <begin position="511"/>
        <end position="529"/>
    </location>
</feature>
<gene>
    <name evidence="5" type="ORF">GQS65_06410</name>
</gene>
<dbReference type="InterPro" id="IPR050154">
    <property type="entry name" value="UbiB_kinase"/>
</dbReference>
<feature type="compositionally biased region" description="Basic and acidic residues" evidence="2">
    <location>
        <begin position="627"/>
        <end position="644"/>
    </location>
</feature>
<evidence type="ECO:0000313" key="6">
    <source>
        <dbReference type="Proteomes" id="UP000451471"/>
    </source>
</evidence>
<accession>A0A6B0GGU1</accession>
<dbReference type="PROSITE" id="PS50011">
    <property type="entry name" value="PROTEIN_KINASE_DOM"/>
    <property type="match status" value="1"/>
</dbReference>